<evidence type="ECO:0000313" key="2">
    <source>
        <dbReference type="Proteomes" id="UP000037953"/>
    </source>
</evidence>
<reference evidence="2" key="2">
    <citation type="submission" date="2015-09" db="EMBL/GenBank/DDBJ databases">
        <title>Draft genome sequence of a multidrug-resistant Chryseobacterium indologenes isolate from Malaysia.</title>
        <authorList>
            <person name="Yu C.Y."/>
            <person name="Ang G.Y."/>
            <person name="Chan K.-G."/>
        </authorList>
    </citation>
    <scope>NUCLEOTIDE SEQUENCE [LARGE SCALE GENOMIC DNA]</scope>
    <source>
        <strain evidence="2">CI_885</strain>
    </source>
</reference>
<protein>
    <submittedName>
        <fullName evidence="1">Uncharacterized protein</fullName>
    </submittedName>
</protein>
<dbReference type="Proteomes" id="UP000037953">
    <property type="component" value="Unassembled WGS sequence"/>
</dbReference>
<accession>A0A0N0IW91</accession>
<gene>
    <name evidence="1" type="ORF">AOB46_11020</name>
</gene>
<evidence type="ECO:0000313" key="1">
    <source>
        <dbReference type="EMBL" id="KPE51191.1"/>
    </source>
</evidence>
<organism evidence="1 2">
    <name type="scientific">Chryseobacterium indologenes</name>
    <name type="common">Flavobacterium indologenes</name>
    <dbReference type="NCBI Taxonomy" id="253"/>
    <lineage>
        <taxon>Bacteria</taxon>
        <taxon>Pseudomonadati</taxon>
        <taxon>Bacteroidota</taxon>
        <taxon>Flavobacteriia</taxon>
        <taxon>Flavobacteriales</taxon>
        <taxon>Weeksellaceae</taxon>
        <taxon>Chryseobacterium group</taxon>
        <taxon>Chryseobacterium</taxon>
    </lineage>
</organism>
<dbReference type="AlphaFoldDB" id="A0A0N0IW91"/>
<comment type="caution">
    <text evidence="1">The sequence shown here is derived from an EMBL/GenBank/DDBJ whole genome shotgun (WGS) entry which is preliminary data.</text>
</comment>
<dbReference type="PATRIC" id="fig|253.9.peg.4030"/>
<reference evidence="1 2" key="1">
    <citation type="journal article" date="2015" name="Genom Data">
        <title>Draft genome sequence of a multidrug-resistant Chryseobacterium indologenes isolate from Malaysia.</title>
        <authorList>
            <person name="Yu C.Y."/>
            <person name="Ang G.Y."/>
            <person name="Cheng H.J."/>
            <person name="Cheong Y.M."/>
            <person name="Yin W.F."/>
            <person name="Chan K.G."/>
        </authorList>
    </citation>
    <scope>NUCLEOTIDE SEQUENCE [LARGE SCALE GENOMIC DNA]</scope>
    <source>
        <strain evidence="1 2">CI_885</strain>
    </source>
</reference>
<dbReference type="EMBL" id="LJOD01000006">
    <property type="protein sequence ID" value="KPE51191.1"/>
    <property type="molecule type" value="Genomic_DNA"/>
</dbReference>
<proteinExistence type="predicted"/>
<name>A0A0N0IW91_CHRID</name>
<sequence length="177" mass="21319">MGTKLETMRKITLILFLLSSFGLIAQNNIYEVKKTDIKFGKYKYTLEYEYNYQPEGKFNSFSEVLIRDNRKQYIGSFVYQLKKSTEMRISPHNPPPIQIENRIVQSYDSSYDEKKEQIIVTTYYYDEEEPKEKEVKTLQQGKKGFFYVKEKQIFFKNGERKEEKNLPEKIDFYKIPF</sequence>